<keyword evidence="2" id="KW-0812">Transmembrane</keyword>
<evidence type="ECO:0000313" key="4">
    <source>
        <dbReference type="Proteomes" id="UP000053024"/>
    </source>
</evidence>
<dbReference type="SUPFAM" id="SSF81995">
    <property type="entry name" value="beta-sandwich domain of Sec23/24"/>
    <property type="match status" value="1"/>
</dbReference>
<reference evidence="3 4" key="1">
    <citation type="submission" date="2015-10" db="EMBL/GenBank/DDBJ databases">
        <title>Draft genome sequence of Streptomyces bungoensis DSM 41781, type strain for the species Streptomyces bungoensis.</title>
        <authorList>
            <person name="Ruckert C."/>
            <person name="Winkler A."/>
            <person name="Kalinowski J."/>
            <person name="Kampfer P."/>
            <person name="Glaeser S."/>
        </authorList>
    </citation>
    <scope>NUCLEOTIDE SEQUENCE [LARGE SCALE GENOMIC DNA]</scope>
    <source>
        <strain evidence="3 4">DSM 41781</strain>
    </source>
</reference>
<gene>
    <name evidence="3" type="ORF">AQJ66_27025</name>
</gene>
<sequence>MSMPPPPPGPYGSPYPQQPQQPYGQQPPPPGPYSAPYPQQQPYPPQPCPGWGVPPMGPPPRKSRVGLVLGIVGGVVGLVVLGVVGLAAIGFKVEHDFPAARNKLTLPHTLLGRKYVLDDDLSDTEGQKIEDDVDGAWDAKVTDAVVGRYGPQADASRGTLVVSGLYGRFQNTAEGRSNMLEGAGKADGVTVAEPAKDVTPPGADTTVSCEVVTEKQPGLKATYPVCAWADGNTAAIVARIDRSALTAAPADVDLAAAARDTVTIRSEMVEPIG</sequence>
<name>A0A117RAP4_9ACTN</name>
<accession>A0A117RAP4</accession>
<feature type="compositionally biased region" description="Pro residues" evidence="1">
    <location>
        <begin position="1"/>
        <end position="48"/>
    </location>
</feature>
<protein>
    <submittedName>
        <fullName evidence="3">Uncharacterized protein</fullName>
    </submittedName>
</protein>
<dbReference type="Proteomes" id="UP000053024">
    <property type="component" value="Unassembled WGS sequence"/>
</dbReference>
<evidence type="ECO:0000313" key="3">
    <source>
        <dbReference type="EMBL" id="KUN80386.1"/>
    </source>
</evidence>
<keyword evidence="4" id="KW-1185">Reference proteome</keyword>
<dbReference type="AlphaFoldDB" id="A0A117RAP4"/>
<comment type="caution">
    <text evidence="3">The sequence shown here is derived from an EMBL/GenBank/DDBJ whole genome shotgun (WGS) entry which is preliminary data.</text>
</comment>
<keyword evidence="2" id="KW-1133">Transmembrane helix</keyword>
<evidence type="ECO:0000256" key="1">
    <source>
        <dbReference type="SAM" id="MobiDB-lite"/>
    </source>
</evidence>
<feature type="region of interest" description="Disordered" evidence="1">
    <location>
        <begin position="1"/>
        <end position="56"/>
    </location>
</feature>
<dbReference type="OrthoDB" id="4333093at2"/>
<dbReference type="EMBL" id="LMWX01000048">
    <property type="protein sequence ID" value="KUN80386.1"/>
    <property type="molecule type" value="Genomic_DNA"/>
</dbReference>
<feature type="transmembrane region" description="Helical" evidence="2">
    <location>
        <begin position="65"/>
        <end position="91"/>
    </location>
</feature>
<organism evidence="3 4">
    <name type="scientific">Streptomyces bungoensis</name>
    <dbReference type="NCBI Taxonomy" id="285568"/>
    <lineage>
        <taxon>Bacteria</taxon>
        <taxon>Bacillati</taxon>
        <taxon>Actinomycetota</taxon>
        <taxon>Actinomycetes</taxon>
        <taxon>Kitasatosporales</taxon>
        <taxon>Streptomycetaceae</taxon>
        <taxon>Streptomyces</taxon>
    </lineage>
</organism>
<evidence type="ECO:0000256" key="2">
    <source>
        <dbReference type="SAM" id="Phobius"/>
    </source>
</evidence>
<keyword evidence="2" id="KW-0472">Membrane</keyword>
<dbReference type="STRING" id="285568.AQJ66_27025"/>
<proteinExistence type="predicted"/>